<name>A0ABM3LJ13_BICAN</name>
<dbReference type="PANTHER" id="PTHR47331">
    <property type="entry name" value="PHD-TYPE DOMAIN-CONTAINING PROTEIN"/>
    <property type="match status" value="1"/>
</dbReference>
<evidence type="ECO:0000313" key="2">
    <source>
        <dbReference type="RefSeq" id="XP_052739054.1"/>
    </source>
</evidence>
<dbReference type="InterPro" id="IPR008042">
    <property type="entry name" value="Retrotrans_Pao"/>
</dbReference>
<dbReference type="GeneID" id="128198325"/>
<proteinExistence type="predicted"/>
<accession>A0ABM3LJ13</accession>
<reference evidence="2" key="1">
    <citation type="submission" date="2025-08" db="UniProtKB">
        <authorList>
            <consortium name="RefSeq"/>
        </authorList>
    </citation>
    <scope>IDENTIFICATION</scope>
</reference>
<sequence>MGDAKIKELTKLRGSVKGKLTIFQNYLNSFDDSNHDDLTENQVNELECRLNKVDSLHVEFDKFQTELEMLSEDPSQLFSEREEFDQKYFSLVASARTIMNRSRRQLHRRLSVSETSEGSVSRDGGFRDFVRLPKISLPFFNGEKMENWLEFRDTYLSLIHNCSTIGNINKFHYLRAALKGSALTVIQSLEFTAKNYDVAWQLLSSRYHNERILVNIHVNALLNFTQIQKESGKILRNLVDTVNRNLCALNSLGQPTDHWDTLIIHLMSRKLDSVTFRHWEEHRNSITTSPTLKQFLTFLTNRADLLDTIQLEDTKREDTSQLNNFTQNTKNTIYNKTKNTKNVISCPMCKQNHFLFSCAEFRKLSVNTRLEKVKDFAVCKNCLRPGHKDRFCRLTHCKYCNLKHSSLLHKDTEQETVVALSSSITASDKPLTLLSTALVNVVGVDGRLHTARALLDNGATAHYVTQHLCEKLGLARKNLADPSFHISSTIDILIGADVFWDVMCSDFIDLDASERAYGTCIYVRTVDANGTVHIRLLASRNKVAPLKPTTIPRLELCGAVLATRLHAKVISSLTLKQRTRWQSASPDLQLGSLVLIKERGQPPLLWLLGRIVKLHSGRDGVSRVAEIQTRRGLITRAYNNICPLPI</sequence>
<dbReference type="PANTHER" id="PTHR47331:SF1">
    <property type="entry name" value="GAG-LIKE PROTEIN"/>
    <property type="match status" value="1"/>
</dbReference>
<dbReference type="Pfam" id="PF05380">
    <property type="entry name" value="Peptidase_A17"/>
    <property type="match status" value="1"/>
</dbReference>
<gene>
    <name evidence="2" type="primary">LOC128198325</name>
</gene>
<dbReference type="InterPro" id="IPR005312">
    <property type="entry name" value="DUF1759"/>
</dbReference>
<dbReference type="RefSeq" id="XP_052739054.1">
    <property type="nucleotide sequence ID" value="XM_052883094.1"/>
</dbReference>
<keyword evidence="1" id="KW-1185">Reference proteome</keyword>
<organism evidence="1 2">
    <name type="scientific">Bicyclus anynana</name>
    <name type="common">Squinting bush brown butterfly</name>
    <dbReference type="NCBI Taxonomy" id="110368"/>
    <lineage>
        <taxon>Eukaryota</taxon>
        <taxon>Metazoa</taxon>
        <taxon>Ecdysozoa</taxon>
        <taxon>Arthropoda</taxon>
        <taxon>Hexapoda</taxon>
        <taxon>Insecta</taxon>
        <taxon>Pterygota</taxon>
        <taxon>Neoptera</taxon>
        <taxon>Endopterygota</taxon>
        <taxon>Lepidoptera</taxon>
        <taxon>Glossata</taxon>
        <taxon>Ditrysia</taxon>
        <taxon>Papilionoidea</taxon>
        <taxon>Nymphalidae</taxon>
        <taxon>Satyrinae</taxon>
        <taxon>Satyrini</taxon>
        <taxon>Mycalesina</taxon>
        <taxon>Bicyclus</taxon>
    </lineage>
</organism>
<dbReference type="Proteomes" id="UP001652582">
    <property type="component" value="Chromosome 8"/>
</dbReference>
<protein>
    <submittedName>
        <fullName evidence="2">Uncharacterized protein LOC128198325 isoform X2</fullName>
    </submittedName>
</protein>
<evidence type="ECO:0000313" key="1">
    <source>
        <dbReference type="Proteomes" id="UP001652582"/>
    </source>
</evidence>
<dbReference type="Pfam" id="PF03564">
    <property type="entry name" value="DUF1759"/>
    <property type="match status" value="1"/>
</dbReference>